<evidence type="ECO:0000313" key="6">
    <source>
        <dbReference type="EMBL" id="VDD78374.1"/>
    </source>
</evidence>
<accession>A0A3P6GW96</accession>
<organism evidence="6 7">
    <name type="scientific">Mesocestoides corti</name>
    <name type="common">Flatworm</name>
    <dbReference type="NCBI Taxonomy" id="53468"/>
    <lineage>
        <taxon>Eukaryota</taxon>
        <taxon>Metazoa</taxon>
        <taxon>Spiralia</taxon>
        <taxon>Lophotrochozoa</taxon>
        <taxon>Platyhelminthes</taxon>
        <taxon>Cestoda</taxon>
        <taxon>Eucestoda</taxon>
        <taxon>Cyclophyllidea</taxon>
        <taxon>Mesocestoididae</taxon>
        <taxon>Mesocestoides</taxon>
    </lineage>
</organism>
<evidence type="ECO:0000256" key="1">
    <source>
        <dbReference type="ARBA" id="ARBA00004604"/>
    </source>
</evidence>
<gene>
    <name evidence="6" type="ORF">MCOS_LOCUS4377</name>
</gene>
<evidence type="ECO:0000313" key="7">
    <source>
        <dbReference type="Proteomes" id="UP000267029"/>
    </source>
</evidence>
<proteinExistence type="inferred from homology"/>
<dbReference type="STRING" id="53468.A0A3P6GW96"/>
<evidence type="ECO:0000256" key="4">
    <source>
        <dbReference type="ARBA" id="ARBA00023163"/>
    </source>
</evidence>
<dbReference type="InterPro" id="IPR009668">
    <property type="entry name" value="RNA_pol-assoc_fac_A49-like"/>
</dbReference>
<dbReference type="PANTHER" id="PTHR14440">
    <property type="entry name" value="DNA-DIRECTED RNA POLYMERASE I SUBUNIT RPA49"/>
    <property type="match status" value="1"/>
</dbReference>
<dbReference type="GO" id="GO:0003677">
    <property type="term" value="F:DNA binding"/>
    <property type="evidence" value="ECO:0007669"/>
    <property type="project" value="InterPro"/>
</dbReference>
<dbReference type="OrthoDB" id="532500at2759"/>
<dbReference type="AlphaFoldDB" id="A0A3P6GW96"/>
<evidence type="ECO:0000256" key="2">
    <source>
        <dbReference type="ARBA" id="ARBA00009430"/>
    </source>
</evidence>
<keyword evidence="7" id="KW-1185">Reference proteome</keyword>
<comment type="similarity">
    <text evidence="2">Belongs to the eukaryotic RPA49/POLR1E RNA polymerase subunit family.</text>
</comment>
<protein>
    <recommendedName>
        <fullName evidence="8">DNA-directed RNA polymerase I subunit RPA49</fullName>
    </recommendedName>
</protein>
<reference evidence="6 7" key="1">
    <citation type="submission" date="2018-10" db="EMBL/GenBank/DDBJ databases">
        <authorList>
            <consortium name="Pathogen Informatics"/>
        </authorList>
    </citation>
    <scope>NUCLEOTIDE SEQUENCE [LARGE SCALE GENOMIC DNA]</scope>
</reference>
<dbReference type="GO" id="GO:0000428">
    <property type="term" value="C:DNA-directed RNA polymerase complex"/>
    <property type="evidence" value="ECO:0007669"/>
    <property type="project" value="UniProtKB-KW"/>
</dbReference>
<dbReference type="Proteomes" id="UP000267029">
    <property type="component" value="Unassembled WGS sequence"/>
</dbReference>
<comment type="subcellular location">
    <subcellularLocation>
        <location evidence="1">Nucleus</location>
        <location evidence="1">Nucleolus</location>
    </subcellularLocation>
</comment>
<keyword evidence="3" id="KW-0240">DNA-directed RNA polymerase</keyword>
<dbReference type="GO" id="GO:0006351">
    <property type="term" value="P:DNA-templated transcription"/>
    <property type="evidence" value="ECO:0007669"/>
    <property type="project" value="InterPro"/>
</dbReference>
<dbReference type="GO" id="GO:0005730">
    <property type="term" value="C:nucleolus"/>
    <property type="evidence" value="ECO:0007669"/>
    <property type="project" value="UniProtKB-SubCell"/>
</dbReference>
<name>A0A3P6GW96_MESCO</name>
<dbReference type="Pfam" id="PF06870">
    <property type="entry name" value="RNA_pol_I_A49"/>
    <property type="match status" value="1"/>
</dbReference>
<keyword evidence="4" id="KW-0804">Transcription</keyword>
<evidence type="ECO:0000256" key="3">
    <source>
        <dbReference type="ARBA" id="ARBA00022478"/>
    </source>
</evidence>
<sequence>MFFSFVTVVYNKKTKGVQISYNLPEFLVPSFDVEGIDEDNSRTLEVTRDSLTQAFGSAKSKKLIKAADQMAAHSSAVNDASVLQRVAHGQSVLTKNNQNSDSKLSFNGDASASQREQLLPSFDQNTRCVSHVFPIGKIVSSVVSESLASEAKALSEADDAVRKLWVTEKKYPHFIIDRLIYLPVDNESNSISTPVVKKRRKSDKSEKPVSRMQMATNLALLAHMFRLYQLKPRELQQRTPLNNTPLPVSKHLLSEFTILTTKEGNERTKIRTMTPTLRDKLIYHILVLLLHCDNFATVVDNLSIDFKLSTLRLKNYYSFIGCNFAKRDLEVSDSTTEGEKHQHTVARLSAPLAFKSTRIFKR</sequence>
<keyword evidence="5" id="KW-0539">Nucleus</keyword>
<evidence type="ECO:0000256" key="5">
    <source>
        <dbReference type="ARBA" id="ARBA00023242"/>
    </source>
</evidence>
<evidence type="ECO:0008006" key="8">
    <source>
        <dbReference type="Google" id="ProtNLM"/>
    </source>
</evidence>
<dbReference type="EMBL" id="UXSR01001564">
    <property type="protein sequence ID" value="VDD78374.1"/>
    <property type="molecule type" value="Genomic_DNA"/>
</dbReference>